<dbReference type="Gene3D" id="3.40.640.10">
    <property type="entry name" value="Type I PLP-dependent aspartate aminotransferase-like (Major domain)"/>
    <property type="match status" value="1"/>
</dbReference>
<protein>
    <recommendedName>
        <fullName evidence="3">Aminotransferase</fullName>
        <ecNumber evidence="3">2.6.1.-</ecNumber>
    </recommendedName>
</protein>
<evidence type="ECO:0000259" key="4">
    <source>
        <dbReference type="Pfam" id="PF00155"/>
    </source>
</evidence>
<comment type="similarity">
    <text evidence="3">Belongs to the class-I pyridoxal-phosphate-dependent aminotransferase family.</text>
</comment>
<keyword evidence="3" id="KW-0808">Transferase</keyword>
<dbReference type="EMBL" id="CP139781">
    <property type="protein sequence ID" value="WRQ89725.1"/>
    <property type="molecule type" value="Genomic_DNA"/>
</dbReference>
<dbReference type="InterPro" id="IPR015421">
    <property type="entry name" value="PyrdxlP-dep_Trfase_major"/>
</dbReference>
<dbReference type="PROSITE" id="PS00105">
    <property type="entry name" value="AA_TRANSFER_CLASS_1"/>
    <property type="match status" value="1"/>
</dbReference>
<dbReference type="CDD" id="cd00609">
    <property type="entry name" value="AAT_like"/>
    <property type="match status" value="1"/>
</dbReference>
<feature type="domain" description="Aminotransferase class I/classII large" evidence="4">
    <location>
        <begin position="23"/>
        <end position="329"/>
    </location>
</feature>
<reference evidence="5 6" key="1">
    <citation type="submission" date="2023-12" db="EMBL/GenBank/DDBJ databases">
        <title>Description of an unclassified Opitutus bacterium of Verrucomicrobiota.</title>
        <authorList>
            <person name="Zhang D.-F."/>
        </authorList>
    </citation>
    <scope>NUCLEOTIDE SEQUENCE [LARGE SCALE GENOMIC DNA]</scope>
    <source>
        <strain evidence="5 6">WL0086</strain>
    </source>
</reference>
<dbReference type="InterPro" id="IPR004839">
    <property type="entry name" value="Aminotransferase_I/II_large"/>
</dbReference>
<gene>
    <name evidence="5" type="ORF">K1X11_009925</name>
</gene>
<dbReference type="Pfam" id="PF00155">
    <property type="entry name" value="Aminotran_1_2"/>
    <property type="match status" value="1"/>
</dbReference>
<dbReference type="GO" id="GO:0008483">
    <property type="term" value="F:transaminase activity"/>
    <property type="evidence" value="ECO:0007669"/>
    <property type="project" value="UniProtKB-KW"/>
</dbReference>
<organism evidence="5 6">
    <name type="scientific">Actomonas aquatica</name>
    <dbReference type="NCBI Taxonomy" id="2866162"/>
    <lineage>
        <taxon>Bacteria</taxon>
        <taxon>Pseudomonadati</taxon>
        <taxon>Verrucomicrobiota</taxon>
        <taxon>Opitutia</taxon>
        <taxon>Opitutales</taxon>
        <taxon>Opitutaceae</taxon>
        <taxon>Actomonas</taxon>
    </lineage>
</organism>
<dbReference type="Gene3D" id="3.90.1150.10">
    <property type="entry name" value="Aspartate Aminotransferase, domain 1"/>
    <property type="match status" value="1"/>
</dbReference>
<keyword evidence="2" id="KW-0663">Pyridoxal phosphate</keyword>
<accession>A0ABZ1CDH9</accession>
<keyword evidence="6" id="KW-1185">Reference proteome</keyword>
<dbReference type="InterPro" id="IPR004838">
    <property type="entry name" value="NHTrfase_class1_PyrdxlP-BS"/>
</dbReference>
<evidence type="ECO:0000256" key="1">
    <source>
        <dbReference type="ARBA" id="ARBA00001933"/>
    </source>
</evidence>
<dbReference type="PANTHER" id="PTHR42885:SF1">
    <property type="entry name" value="THREONINE-PHOSPHATE DECARBOXYLASE"/>
    <property type="match status" value="1"/>
</dbReference>
<dbReference type="Proteomes" id="UP000738431">
    <property type="component" value="Chromosome"/>
</dbReference>
<dbReference type="SUPFAM" id="SSF53383">
    <property type="entry name" value="PLP-dependent transferases"/>
    <property type="match status" value="1"/>
</dbReference>
<dbReference type="InterPro" id="IPR015424">
    <property type="entry name" value="PyrdxlP-dep_Trfase"/>
</dbReference>
<sequence length="340" mass="36999">MHHAHGDDAYRQAHPVRLDFSSNVWPTPAVATQTALQAHLAAELTRIDHYPEAMAETFTAELAAQLAVPAEAVWVCNGAADAIDRIALIWRERPAAIGRPTFAEYAEAARRHGQVVMDAGDGDAPDATPGALVWWCNPNNPTGTVTPRDEVLARVDAAPDGLFVVDQAYADFAAEPAVSAADAVVRPNLLLVRSMTKLHALPGLRLGYVVGAPVLVERLRERAVPWAVNRLALAAGRFLLGRSGPSADEMAQRRREARTLAGVLAQVRGITVRPSGTHYFLWRNNKAPAARLKADLVREHGILIRDAGNFDGLDAHWARVAARGEDDDQTLVEAVWRWML</sequence>
<dbReference type="RefSeq" id="WP_221032185.1">
    <property type="nucleotide sequence ID" value="NZ_CP139781.1"/>
</dbReference>
<name>A0ABZ1CDH9_9BACT</name>
<evidence type="ECO:0000256" key="2">
    <source>
        <dbReference type="ARBA" id="ARBA00022898"/>
    </source>
</evidence>
<dbReference type="EC" id="2.6.1.-" evidence="3"/>
<keyword evidence="3 5" id="KW-0032">Aminotransferase</keyword>
<evidence type="ECO:0000313" key="5">
    <source>
        <dbReference type="EMBL" id="WRQ89725.1"/>
    </source>
</evidence>
<dbReference type="PANTHER" id="PTHR42885">
    <property type="entry name" value="HISTIDINOL-PHOSPHATE AMINOTRANSFERASE-RELATED"/>
    <property type="match status" value="1"/>
</dbReference>
<comment type="cofactor">
    <cofactor evidence="1 3">
        <name>pyridoxal 5'-phosphate</name>
        <dbReference type="ChEBI" id="CHEBI:597326"/>
    </cofactor>
</comment>
<evidence type="ECO:0000256" key="3">
    <source>
        <dbReference type="RuleBase" id="RU000481"/>
    </source>
</evidence>
<dbReference type="InterPro" id="IPR015422">
    <property type="entry name" value="PyrdxlP-dep_Trfase_small"/>
</dbReference>
<evidence type="ECO:0000313" key="6">
    <source>
        <dbReference type="Proteomes" id="UP000738431"/>
    </source>
</evidence>
<proteinExistence type="inferred from homology"/>